<dbReference type="CDD" id="cd08177">
    <property type="entry name" value="MAR"/>
    <property type="match status" value="1"/>
</dbReference>
<dbReference type="PANTHER" id="PTHR11496:SF102">
    <property type="entry name" value="ALCOHOL DEHYDROGENASE 4"/>
    <property type="match status" value="1"/>
</dbReference>
<feature type="domain" description="Fe-containing alcohol dehydrogenase-like C-terminal" evidence="5">
    <location>
        <begin position="166"/>
        <end position="346"/>
    </location>
</feature>
<comment type="similarity">
    <text evidence="1">Belongs to the iron-containing alcohol dehydrogenase family.</text>
</comment>
<evidence type="ECO:0000313" key="6">
    <source>
        <dbReference type="EMBL" id="GAA3720576.1"/>
    </source>
</evidence>
<dbReference type="Pfam" id="PF00465">
    <property type="entry name" value="Fe-ADH"/>
    <property type="match status" value="1"/>
</dbReference>
<dbReference type="InterPro" id="IPR039697">
    <property type="entry name" value="Alcohol_dehydrogenase_Fe"/>
</dbReference>
<dbReference type="RefSeq" id="WP_344897488.1">
    <property type="nucleotide sequence ID" value="NZ_BAAAZP010000241.1"/>
</dbReference>
<evidence type="ECO:0000259" key="5">
    <source>
        <dbReference type="Pfam" id="PF25137"/>
    </source>
</evidence>
<dbReference type="InterPro" id="IPR034786">
    <property type="entry name" value="MAR"/>
</dbReference>
<evidence type="ECO:0000256" key="3">
    <source>
        <dbReference type="ARBA" id="ARBA00023027"/>
    </source>
</evidence>
<name>A0ABP7EMQ5_9ACTN</name>
<dbReference type="Pfam" id="PF25137">
    <property type="entry name" value="ADH_Fe_C"/>
    <property type="match status" value="1"/>
</dbReference>
<accession>A0ABP7EMQ5</accession>
<reference evidence="7" key="1">
    <citation type="journal article" date="2019" name="Int. J. Syst. Evol. Microbiol.">
        <title>The Global Catalogue of Microorganisms (GCM) 10K type strain sequencing project: providing services to taxonomists for standard genome sequencing and annotation.</title>
        <authorList>
            <consortium name="The Broad Institute Genomics Platform"/>
            <consortium name="The Broad Institute Genome Sequencing Center for Infectious Disease"/>
            <person name="Wu L."/>
            <person name="Ma J."/>
        </authorList>
    </citation>
    <scope>NUCLEOTIDE SEQUENCE [LARGE SCALE GENOMIC DNA]</scope>
    <source>
        <strain evidence="7">JCM 16904</strain>
    </source>
</reference>
<evidence type="ECO:0000313" key="7">
    <source>
        <dbReference type="Proteomes" id="UP001500902"/>
    </source>
</evidence>
<gene>
    <name evidence="6" type="ORF">GCM10022224_103350</name>
</gene>
<keyword evidence="3" id="KW-0520">NAD</keyword>
<dbReference type="InterPro" id="IPR056798">
    <property type="entry name" value="ADH_Fe_C"/>
</dbReference>
<keyword evidence="7" id="KW-1185">Reference proteome</keyword>
<dbReference type="EMBL" id="BAAAZP010000241">
    <property type="protein sequence ID" value="GAA3720576.1"/>
    <property type="molecule type" value="Genomic_DNA"/>
</dbReference>
<dbReference type="SUPFAM" id="SSF56796">
    <property type="entry name" value="Dehydroquinate synthase-like"/>
    <property type="match status" value="1"/>
</dbReference>
<evidence type="ECO:0000259" key="4">
    <source>
        <dbReference type="Pfam" id="PF00465"/>
    </source>
</evidence>
<dbReference type="Gene3D" id="1.20.1090.10">
    <property type="entry name" value="Dehydroquinate synthase-like - alpha domain"/>
    <property type="match status" value="1"/>
</dbReference>
<evidence type="ECO:0000256" key="1">
    <source>
        <dbReference type="ARBA" id="ARBA00007358"/>
    </source>
</evidence>
<proteinExistence type="inferred from homology"/>
<dbReference type="InterPro" id="IPR001670">
    <property type="entry name" value="ADH_Fe/GldA"/>
</dbReference>
<comment type="caution">
    <text evidence="6">The sequence shown here is derived from an EMBL/GenBank/DDBJ whole genome shotgun (WGS) entry which is preliminary data.</text>
</comment>
<dbReference type="PANTHER" id="PTHR11496">
    <property type="entry name" value="ALCOHOL DEHYDROGENASE"/>
    <property type="match status" value="1"/>
</dbReference>
<dbReference type="Gene3D" id="3.40.50.1970">
    <property type="match status" value="1"/>
</dbReference>
<evidence type="ECO:0000256" key="2">
    <source>
        <dbReference type="ARBA" id="ARBA00023002"/>
    </source>
</evidence>
<keyword evidence="2" id="KW-0560">Oxidoreductase</keyword>
<sequence length="358" mass="36737">MRHDFVHESRPCRVVFAVGARSRLREEVDRLGLHRLIVVCTPGQAALATELTSPLGERVAELHPHAAMHVPAAVAAKAVAQSREIAADGCLAIGGGSAIGLAKAVAKATGLPIVALPTTYAGSEMTPVWGLTDAGRKTTGRDPRVLPATVVYDPQLTVTLPSMLSVTSGMNALAHAAEALYAPDGSPITALIAAESARAIAGALPRVVADPRDLEARSDALYGAWLAGSALGATTMSLHHKLCHILGGTFGLPHAATHTAVLPHVLAVNLPAAPRARVALETALDTGDPATRLFHLARDLGAEMSLKRLGMPEDGLATVIDQALAAPYANPAPITEAGLRHLLGNALTGAAPTSGPPA</sequence>
<organism evidence="6 7">
    <name type="scientific">Nonomuraea antimicrobica</name>
    <dbReference type="NCBI Taxonomy" id="561173"/>
    <lineage>
        <taxon>Bacteria</taxon>
        <taxon>Bacillati</taxon>
        <taxon>Actinomycetota</taxon>
        <taxon>Actinomycetes</taxon>
        <taxon>Streptosporangiales</taxon>
        <taxon>Streptosporangiaceae</taxon>
        <taxon>Nonomuraea</taxon>
    </lineage>
</organism>
<dbReference type="Proteomes" id="UP001500902">
    <property type="component" value="Unassembled WGS sequence"/>
</dbReference>
<protein>
    <submittedName>
        <fullName evidence="6">Maleylacetate reductase</fullName>
    </submittedName>
</protein>
<feature type="domain" description="Alcohol dehydrogenase iron-type/glycerol dehydrogenase GldA" evidence="4">
    <location>
        <begin position="11"/>
        <end position="154"/>
    </location>
</feature>